<accession>A0A7J7JDS3</accession>
<evidence type="ECO:0000313" key="5">
    <source>
        <dbReference type="Proteomes" id="UP000593567"/>
    </source>
</evidence>
<comment type="caution">
    <text evidence="4">The sequence shown here is derived from an EMBL/GenBank/DDBJ whole genome shotgun (WGS) entry which is preliminary data.</text>
</comment>
<feature type="compositionally biased region" description="Low complexity" evidence="1">
    <location>
        <begin position="478"/>
        <end position="490"/>
    </location>
</feature>
<evidence type="ECO:0000313" key="4">
    <source>
        <dbReference type="EMBL" id="KAF6023794.1"/>
    </source>
</evidence>
<keyword evidence="2" id="KW-0812">Transmembrane</keyword>
<keyword evidence="3" id="KW-0732">Signal</keyword>
<evidence type="ECO:0000256" key="2">
    <source>
        <dbReference type="SAM" id="Phobius"/>
    </source>
</evidence>
<keyword evidence="5" id="KW-1185">Reference proteome</keyword>
<evidence type="ECO:0000256" key="3">
    <source>
        <dbReference type="SAM" id="SignalP"/>
    </source>
</evidence>
<feature type="chain" id="PRO_5029821792" evidence="3">
    <location>
        <begin position="34"/>
        <end position="561"/>
    </location>
</feature>
<proteinExistence type="predicted"/>
<feature type="transmembrane region" description="Helical" evidence="2">
    <location>
        <begin position="437"/>
        <end position="463"/>
    </location>
</feature>
<protein>
    <submittedName>
        <fullName evidence="4">Uncharacterized protein</fullName>
    </submittedName>
</protein>
<reference evidence="4" key="1">
    <citation type="submission" date="2020-06" db="EMBL/GenBank/DDBJ databases">
        <title>Draft genome of Bugula neritina, a colonial animal packing powerful symbionts and potential medicines.</title>
        <authorList>
            <person name="Rayko M."/>
        </authorList>
    </citation>
    <scope>NUCLEOTIDE SEQUENCE [LARGE SCALE GENOMIC DNA]</scope>
    <source>
        <strain evidence="4">Kwan_BN1</strain>
    </source>
</reference>
<name>A0A7J7JDS3_BUGNE</name>
<keyword evidence="2" id="KW-0472">Membrane</keyword>
<feature type="signal peptide" evidence="3">
    <location>
        <begin position="1"/>
        <end position="33"/>
    </location>
</feature>
<dbReference type="Proteomes" id="UP000593567">
    <property type="component" value="Unassembled WGS sequence"/>
</dbReference>
<evidence type="ECO:0000256" key="1">
    <source>
        <dbReference type="SAM" id="MobiDB-lite"/>
    </source>
</evidence>
<sequence length="561" mass="62344">MFDNSRVYSPSHLRIILFLVLFNLGDILLSVKADAVSSSITSQVYSDSTGSSITNPIQVTVSGKEPQLASTVPSLGCLSNLDITPPCSTPGCHLSIQDYFANANESEPCLPGNHQIVETENTTYSVYNSLSGYSTVAVATNKWLLFRNSKDGSCDGVIFSNISQSICMQPGYCGSLYPWYLRYSQALPTEFGTESLAELCTTDVTTRNTSVCCREPLPVVIRSCNYYFVYKLLEKMPAATEGNICTAPSTELSALNIKYSIEDRQTIPKFLDELGKNESENLLTVGFGLHLLQRVQIRQLIQIFNKDLIKNLNAYSSRTRRRSVTVQRASANLSMNNIRTVIGSPVVVVGNETYTSKLYYTFYIHSDRDEIISRAVVRRAIIRIPNMLFTKLYAFISSADDKIPQNIVYPKREKETPQPTVLANVNVKATESTEKPFSWMIIIYIGVATGTVVILTLLGLAIYKLQLVKKQRRCQVSSSQESSELEGSQSDRSTCLKMSTETRESNAEDALIDEGSSNHEFPVSDGTTSIEKEKNQNIAEDENRFTSLLQKQNDLNKGALC</sequence>
<dbReference type="EMBL" id="VXIV02002663">
    <property type="protein sequence ID" value="KAF6023794.1"/>
    <property type="molecule type" value="Genomic_DNA"/>
</dbReference>
<organism evidence="4 5">
    <name type="scientific">Bugula neritina</name>
    <name type="common">Brown bryozoan</name>
    <name type="synonym">Sertularia neritina</name>
    <dbReference type="NCBI Taxonomy" id="10212"/>
    <lineage>
        <taxon>Eukaryota</taxon>
        <taxon>Metazoa</taxon>
        <taxon>Spiralia</taxon>
        <taxon>Lophotrochozoa</taxon>
        <taxon>Bryozoa</taxon>
        <taxon>Gymnolaemata</taxon>
        <taxon>Cheilostomatida</taxon>
        <taxon>Flustrina</taxon>
        <taxon>Buguloidea</taxon>
        <taxon>Bugulidae</taxon>
        <taxon>Bugula</taxon>
    </lineage>
</organism>
<dbReference type="AlphaFoldDB" id="A0A7J7JDS3"/>
<gene>
    <name evidence="4" type="ORF">EB796_017896</name>
</gene>
<feature type="region of interest" description="Disordered" evidence="1">
    <location>
        <begin position="478"/>
        <end position="537"/>
    </location>
</feature>
<keyword evidence="2" id="KW-1133">Transmembrane helix</keyword>